<evidence type="ECO:0000256" key="1">
    <source>
        <dbReference type="SAM" id="MobiDB-lite"/>
    </source>
</evidence>
<evidence type="ECO:0000313" key="2">
    <source>
        <dbReference type="EMBL" id="KAJ4442778.1"/>
    </source>
</evidence>
<feature type="compositionally biased region" description="Basic and acidic residues" evidence="1">
    <location>
        <begin position="85"/>
        <end position="102"/>
    </location>
</feature>
<feature type="region of interest" description="Disordered" evidence="1">
    <location>
        <begin position="85"/>
        <end position="122"/>
    </location>
</feature>
<dbReference type="Proteomes" id="UP001148838">
    <property type="component" value="Unassembled WGS sequence"/>
</dbReference>
<name>A0ABQ8T943_PERAM</name>
<reference evidence="2 3" key="1">
    <citation type="journal article" date="2022" name="Allergy">
        <title>Genome assembly and annotation of Periplaneta americana reveal a comprehensive cockroach allergen profile.</title>
        <authorList>
            <person name="Wang L."/>
            <person name="Xiong Q."/>
            <person name="Saelim N."/>
            <person name="Wang L."/>
            <person name="Nong W."/>
            <person name="Wan A.T."/>
            <person name="Shi M."/>
            <person name="Liu X."/>
            <person name="Cao Q."/>
            <person name="Hui J.H.L."/>
            <person name="Sookrung N."/>
            <person name="Leung T.F."/>
            <person name="Tungtrongchitr A."/>
            <person name="Tsui S.K.W."/>
        </authorList>
    </citation>
    <scope>NUCLEOTIDE SEQUENCE [LARGE SCALE GENOMIC DNA]</scope>
    <source>
        <strain evidence="2">PWHHKU_190912</strain>
    </source>
</reference>
<comment type="caution">
    <text evidence="2">The sequence shown here is derived from an EMBL/GenBank/DDBJ whole genome shotgun (WGS) entry which is preliminary data.</text>
</comment>
<accession>A0ABQ8T943</accession>
<protein>
    <submittedName>
        <fullName evidence="2">Uncharacterized protein</fullName>
    </submittedName>
</protein>
<gene>
    <name evidence="2" type="ORF">ANN_04370</name>
</gene>
<organism evidence="2 3">
    <name type="scientific">Periplaneta americana</name>
    <name type="common">American cockroach</name>
    <name type="synonym">Blatta americana</name>
    <dbReference type="NCBI Taxonomy" id="6978"/>
    <lineage>
        <taxon>Eukaryota</taxon>
        <taxon>Metazoa</taxon>
        <taxon>Ecdysozoa</taxon>
        <taxon>Arthropoda</taxon>
        <taxon>Hexapoda</taxon>
        <taxon>Insecta</taxon>
        <taxon>Pterygota</taxon>
        <taxon>Neoptera</taxon>
        <taxon>Polyneoptera</taxon>
        <taxon>Dictyoptera</taxon>
        <taxon>Blattodea</taxon>
        <taxon>Blattoidea</taxon>
        <taxon>Blattidae</taxon>
        <taxon>Blattinae</taxon>
        <taxon>Periplaneta</taxon>
    </lineage>
</organism>
<dbReference type="EMBL" id="JAJSOF020000013">
    <property type="protein sequence ID" value="KAJ4442778.1"/>
    <property type="molecule type" value="Genomic_DNA"/>
</dbReference>
<evidence type="ECO:0000313" key="3">
    <source>
        <dbReference type="Proteomes" id="UP001148838"/>
    </source>
</evidence>
<keyword evidence="3" id="KW-1185">Reference proteome</keyword>
<proteinExistence type="predicted"/>
<sequence length="192" mass="22306">MPETRLPRQILEWIPLGRGKRGRPRKNLDGRYKKWIEGERLGRTRLGGKRRMEEEHKNLNTLDTRRCSLHCNPVNGQKVKQEIKEGINERRNCDNGKDKNNDEEVNEDEEEEKEEEEDDILLESTAVESQLARLTVKQAASGSNPGWDKLPECGFSEVFPQSIEPELLGNFRRCPRTHLAIIITHHLRFSDV</sequence>
<feature type="compositionally biased region" description="Acidic residues" evidence="1">
    <location>
        <begin position="103"/>
        <end position="121"/>
    </location>
</feature>